<keyword evidence="3" id="KW-1185">Reference proteome</keyword>
<dbReference type="Proteomes" id="UP000591941">
    <property type="component" value="Unassembled WGS sequence"/>
</dbReference>
<evidence type="ECO:0000259" key="1">
    <source>
        <dbReference type="Pfam" id="PF02470"/>
    </source>
</evidence>
<accession>A0A841R489</accession>
<dbReference type="InterPro" id="IPR052336">
    <property type="entry name" value="MlaD_Phospholipid_Transporter"/>
</dbReference>
<dbReference type="PANTHER" id="PTHR33371">
    <property type="entry name" value="INTERMEMBRANE PHOSPHOLIPID TRANSPORT SYSTEM BINDING PROTEIN MLAD-RELATED"/>
    <property type="match status" value="1"/>
</dbReference>
<dbReference type="GeneID" id="93485691"/>
<dbReference type="PANTHER" id="PTHR33371:SF4">
    <property type="entry name" value="INTERMEMBRANE PHOSPHOLIPID TRANSPORT SYSTEM BINDING PROTEIN MLAD"/>
    <property type="match status" value="1"/>
</dbReference>
<evidence type="ECO:0000313" key="2">
    <source>
        <dbReference type="EMBL" id="MBB6477382.1"/>
    </source>
</evidence>
<organism evidence="2 3">
    <name type="scientific">Negativicoccus succinicivorans</name>
    <dbReference type="NCBI Taxonomy" id="620903"/>
    <lineage>
        <taxon>Bacteria</taxon>
        <taxon>Bacillati</taxon>
        <taxon>Bacillota</taxon>
        <taxon>Negativicutes</taxon>
        <taxon>Veillonellales</taxon>
        <taxon>Veillonellaceae</taxon>
        <taxon>Negativicoccus</taxon>
    </lineage>
</organism>
<name>A0A841R489_9FIRM</name>
<evidence type="ECO:0000313" key="3">
    <source>
        <dbReference type="Proteomes" id="UP000591941"/>
    </source>
</evidence>
<proteinExistence type="predicted"/>
<dbReference type="OrthoDB" id="9764664at2"/>
<feature type="domain" description="Mce/MlaD" evidence="1">
    <location>
        <begin position="36"/>
        <end position="112"/>
    </location>
</feature>
<gene>
    <name evidence="2" type="ORF">HNR45_000412</name>
</gene>
<protein>
    <submittedName>
        <fullName evidence="2">Phospholipid/cholesterol/gamma-HCH transport system substrate-binding protein</fullName>
    </submittedName>
</protein>
<reference evidence="2 3" key="1">
    <citation type="submission" date="2020-08" db="EMBL/GenBank/DDBJ databases">
        <title>Genomic Encyclopedia of Type Strains, Phase IV (KMG-IV): sequencing the most valuable type-strain genomes for metagenomic binning, comparative biology and taxonomic classification.</title>
        <authorList>
            <person name="Goeker M."/>
        </authorList>
    </citation>
    <scope>NUCLEOTIDE SEQUENCE [LARGE SCALE GENOMIC DNA]</scope>
    <source>
        <strain evidence="2 3">DSM 21255</strain>
    </source>
</reference>
<sequence>MKWSTEAKVGAFTLAGLIATAIVLAQLSNFVFFGKKGYDVYGIFPEVNGLAQGNQVRYSGVEVGKVEEVSSLPHGAKVRLRIYDGISIPKDSYFAVEADGVMGEKFIRITPGDLKNGALQPGDTITGGMPGGIDAIMRETNRLLAKTQEAMDSVNKVIGDPVMQEQLRATVANANDMTARMIVLTSSLQQMTDDVNLLLARLDADGKLTDDLRATAENFRVTSENARQISSRIGGIQRSSLTMPGEVEMLYNTDKHKATLNANWRIGNENAFGLIGAEDIGKGTLANLQYGKHNGRWSLRAGLIRGEVGAGADYEIGKGLLTVDAYNLEDSEYRLRARWPVAEDWSAVAQSIFPESAPNGGYYFGVNHTF</sequence>
<dbReference type="EMBL" id="JACHHI010000002">
    <property type="protein sequence ID" value="MBB6477382.1"/>
    <property type="molecule type" value="Genomic_DNA"/>
</dbReference>
<dbReference type="RefSeq" id="WP_159823157.1">
    <property type="nucleotide sequence ID" value="NZ_CABWNB010000003.1"/>
</dbReference>
<comment type="caution">
    <text evidence="2">The sequence shown here is derived from an EMBL/GenBank/DDBJ whole genome shotgun (WGS) entry which is preliminary data.</text>
</comment>
<dbReference type="InterPro" id="IPR003399">
    <property type="entry name" value="Mce/MlaD"/>
</dbReference>
<dbReference type="AlphaFoldDB" id="A0A841R489"/>
<dbReference type="Pfam" id="PF02470">
    <property type="entry name" value="MlaD"/>
    <property type="match status" value="1"/>
</dbReference>